<dbReference type="InterPro" id="IPR029039">
    <property type="entry name" value="Flavoprotein-like_sf"/>
</dbReference>
<dbReference type="InterPro" id="IPR005025">
    <property type="entry name" value="FMN_Rdtase-like_dom"/>
</dbReference>
<evidence type="ECO:0000259" key="3">
    <source>
        <dbReference type="Pfam" id="PF03358"/>
    </source>
</evidence>
<gene>
    <name evidence="4" type="ORF">AB4Y30_12170</name>
</gene>
<keyword evidence="2" id="KW-0288">FMN</keyword>
<organism evidence="4">
    <name type="scientific">Ornithinibacillus sp. 4-3</name>
    <dbReference type="NCBI Taxonomy" id="3231488"/>
    <lineage>
        <taxon>Bacteria</taxon>
        <taxon>Bacillati</taxon>
        <taxon>Bacillota</taxon>
        <taxon>Bacilli</taxon>
        <taxon>Bacillales</taxon>
        <taxon>Bacillaceae</taxon>
        <taxon>Ornithinibacillus</taxon>
    </lineage>
</organism>
<evidence type="ECO:0000313" key="4">
    <source>
        <dbReference type="EMBL" id="XDK31778.1"/>
    </source>
</evidence>
<sequence length="184" mass="21232">MSIAVIYGGNRPNGNTESLTKLATLHLEVEEIYLSEYHIEPIIDKRHDPEGFSDIDDDYNTVIDKVLAHDILIFSTPIYWYTMTGIMKNFIDRWSHMMRDENRPTFKEEIAKKHTYVIAVGGDSPYIKGLPMIQQFKHIFDFMGMTFEDYIIGEANAPGEITQDVRALVAAEQLRKKLEQTQKS</sequence>
<dbReference type="EMBL" id="CP162599">
    <property type="protein sequence ID" value="XDK31778.1"/>
    <property type="molecule type" value="Genomic_DNA"/>
</dbReference>
<evidence type="ECO:0000256" key="1">
    <source>
        <dbReference type="ARBA" id="ARBA00022630"/>
    </source>
</evidence>
<evidence type="ECO:0000256" key="2">
    <source>
        <dbReference type="ARBA" id="ARBA00022643"/>
    </source>
</evidence>
<dbReference type="Pfam" id="PF03358">
    <property type="entry name" value="FMN_red"/>
    <property type="match status" value="1"/>
</dbReference>
<dbReference type="PANTHER" id="PTHR43278">
    <property type="entry name" value="NAD(P)H-DEPENDENT FMN-CONTAINING OXIDOREDUCTASE YWQN-RELATED"/>
    <property type="match status" value="1"/>
</dbReference>
<dbReference type="AlphaFoldDB" id="A0AB39HMZ3"/>
<protein>
    <submittedName>
        <fullName evidence="4">Flavodoxin family protein</fullName>
    </submittedName>
</protein>
<dbReference type="SUPFAM" id="SSF52218">
    <property type="entry name" value="Flavoproteins"/>
    <property type="match status" value="1"/>
</dbReference>
<accession>A0AB39HMZ3</accession>
<dbReference type="RefSeq" id="WP_368652502.1">
    <property type="nucleotide sequence ID" value="NZ_CP162599.1"/>
</dbReference>
<name>A0AB39HMZ3_9BACI</name>
<dbReference type="GO" id="GO:0016491">
    <property type="term" value="F:oxidoreductase activity"/>
    <property type="evidence" value="ECO:0007669"/>
    <property type="project" value="InterPro"/>
</dbReference>
<proteinExistence type="predicted"/>
<keyword evidence="1" id="KW-0285">Flavoprotein</keyword>
<feature type="domain" description="NADPH-dependent FMN reductase-like" evidence="3">
    <location>
        <begin position="1"/>
        <end position="146"/>
    </location>
</feature>
<dbReference type="PANTHER" id="PTHR43278:SF4">
    <property type="entry name" value="NAD(P)H-DEPENDENT FMN-CONTAINING OXIDOREDUCTASE YWQN-RELATED"/>
    <property type="match status" value="1"/>
</dbReference>
<dbReference type="InterPro" id="IPR051796">
    <property type="entry name" value="ISF_SsuE-like"/>
</dbReference>
<dbReference type="Gene3D" id="3.40.50.360">
    <property type="match status" value="1"/>
</dbReference>
<reference evidence="4" key="1">
    <citation type="submission" date="2024-07" db="EMBL/GenBank/DDBJ databases">
        <title>Halotolerant mesophilic bacterium Ornithinibacillus sp. 4-3, sp. nov., isolated from soil.</title>
        <authorList>
            <person name="Sidarenka A.V."/>
            <person name="Guliayeva D.E."/>
            <person name="Leanovich S.I."/>
            <person name="Hileuskaya K.S."/>
            <person name="Akhremchuk A.E."/>
            <person name="Sikolenko M.A."/>
            <person name="Valentovich L.N."/>
        </authorList>
    </citation>
    <scope>NUCLEOTIDE SEQUENCE</scope>
    <source>
        <strain evidence="4">4-3</strain>
    </source>
</reference>